<dbReference type="OMA" id="RRNDYYN"/>
<reference evidence="3" key="1">
    <citation type="submission" date="2021-01" db="EMBL/GenBank/DDBJ databases">
        <authorList>
            <consortium name="Genoscope - CEA"/>
            <person name="William W."/>
        </authorList>
    </citation>
    <scope>NUCLEOTIDE SEQUENCE</scope>
</reference>
<dbReference type="InterPro" id="IPR024743">
    <property type="entry name" value="Dynein_HC_stalk"/>
</dbReference>
<dbReference type="EMBL" id="CAJJDM010000218">
    <property type="protein sequence ID" value="CAD8117762.1"/>
    <property type="molecule type" value="Genomic_DNA"/>
</dbReference>
<feature type="coiled-coil region" evidence="1">
    <location>
        <begin position="206"/>
        <end position="236"/>
    </location>
</feature>
<gene>
    <name evidence="3" type="ORF">PPRIM_AZ9-3.1.T2090001</name>
</gene>
<accession>A0A8S1QRM7</accession>
<name>A0A8S1QRM7_PARPR</name>
<evidence type="ECO:0000259" key="2">
    <source>
        <dbReference type="Pfam" id="PF12777"/>
    </source>
</evidence>
<dbReference type="Pfam" id="PF12777">
    <property type="entry name" value="MT"/>
    <property type="match status" value="1"/>
</dbReference>
<evidence type="ECO:0000313" key="3">
    <source>
        <dbReference type="EMBL" id="CAD8117762.1"/>
    </source>
</evidence>
<keyword evidence="4" id="KW-1185">Reference proteome</keyword>
<organism evidence="3 4">
    <name type="scientific">Paramecium primaurelia</name>
    <dbReference type="NCBI Taxonomy" id="5886"/>
    <lineage>
        <taxon>Eukaryota</taxon>
        <taxon>Sar</taxon>
        <taxon>Alveolata</taxon>
        <taxon>Ciliophora</taxon>
        <taxon>Intramacronucleata</taxon>
        <taxon>Oligohymenophorea</taxon>
        <taxon>Peniculida</taxon>
        <taxon>Parameciidae</taxon>
        <taxon>Paramecium</taxon>
    </lineage>
</organism>
<dbReference type="Proteomes" id="UP000688137">
    <property type="component" value="Unassembled WGS sequence"/>
</dbReference>
<sequence length="237" mass="29244">MNNNHQNYFMTVRTEVVLQICQFLDIKSYLQLRLVNSDMDFIVKLINKQKINEIRFRLINLQEDNEEILKCRNLIEQDKQKLRQDWTSIFNKIYFIEIKALSSPPQILLEIIKYFVFLMNPIDQLSKDNYSYWVLYKQLVANLNILIIRIFEFEPERISKNKLEILQQIYEFNQKYIRLRLDGIEFMYQYVVSIIEVRKRDYYDIYYNYQTKLQEYQKMIKQLQKLQQKLQDEIQLQ</sequence>
<keyword evidence="1" id="KW-0175">Coiled coil</keyword>
<protein>
    <recommendedName>
        <fullName evidence="2">Dynein heavy chain coiled coil stalk domain-containing protein</fullName>
    </recommendedName>
</protein>
<evidence type="ECO:0000313" key="4">
    <source>
        <dbReference type="Proteomes" id="UP000688137"/>
    </source>
</evidence>
<comment type="caution">
    <text evidence="3">The sequence shown here is derived from an EMBL/GenBank/DDBJ whole genome shotgun (WGS) entry which is preliminary data.</text>
</comment>
<evidence type="ECO:0000256" key="1">
    <source>
        <dbReference type="SAM" id="Coils"/>
    </source>
</evidence>
<proteinExistence type="predicted"/>
<dbReference type="AlphaFoldDB" id="A0A8S1QRM7"/>
<feature type="domain" description="Dynein heavy chain coiled coil stalk" evidence="2">
    <location>
        <begin position="83"/>
        <end position="231"/>
    </location>
</feature>